<dbReference type="InterPro" id="IPR006598">
    <property type="entry name" value="CAP10"/>
</dbReference>
<proteinExistence type="predicted"/>
<evidence type="ECO:0000259" key="1">
    <source>
        <dbReference type="SMART" id="SM00672"/>
    </source>
</evidence>
<name>A0A9P7K470_9AGAR</name>
<evidence type="ECO:0000313" key="3">
    <source>
        <dbReference type="Proteomes" id="UP000717328"/>
    </source>
</evidence>
<dbReference type="SMART" id="SM00672">
    <property type="entry name" value="CAP10"/>
    <property type="match status" value="1"/>
</dbReference>
<reference evidence="2" key="1">
    <citation type="submission" date="2021-02" db="EMBL/GenBank/DDBJ databases">
        <authorList>
            <person name="Nieuwenhuis M."/>
            <person name="Van De Peppel L.J.J."/>
        </authorList>
    </citation>
    <scope>NUCLEOTIDE SEQUENCE</scope>
    <source>
        <strain evidence="2">D49</strain>
    </source>
</reference>
<protein>
    <recommendedName>
        <fullName evidence="1">Glycosyl transferase CAP10 domain-containing protein</fullName>
    </recommendedName>
</protein>
<comment type="caution">
    <text evidence="2">The sequence shown here is derived from an EMBL/GenBank/DDBJ whole genome shotgun (WGS) entry which is preliminary data.</text>
</comment>
<dbReference type="PANTHER" id="PTHR12203">
    <property type="entry name" value="KDEL LYS-ASP-GLU-LEU CONTAINING - RELATED"/>
    <property type="match status" value="1"/>
</dbReference>
<dbReference type="AlphaFoldDB" id="A0A9P7K470"/>
<dbReference type="OrthoDB" id="541052at2759"/>
<dbReference type="InterPro" id="IPR051091">
    <property type="entry name" value="O-Glucosyltr/Glycosyltrsf_90"/>
</dbReference>
<dbReference type="Proteomes" id="UP000717328">
    <property type="component" value="Unassembled WGS sequence"/>
</dbReference>
<accession>A0A9P7K470</accession>
<sequence>MFSRSRRTFRILSLAALLAVIYSWFCEEDLLPRFYSEPESAPLVEAPALSNRTHEQDASNFLRELKYRRDGLVEVDEDGPHPIHDLISRAERSWQRKLNRASKTLEDAVKEYERRYSRAPPLGFDQWWNYAQQHNVQLPDEYDTIFQDLEPFWGIEPTDLLAIRDELESKQDSYTIGQTNEGLIDVVNYTFAPGTYSQLIQSSVDIIDLLREVEEMLPPFRAVFSPHDGPNRLSDYGVRFAAFEAAAIQTYISRSGFPQTERLGWASACAPSSPARAHPINLDSPPPVSSKKTFIHDHVAAMNPCLHPQLFHQHGFFLAHNLGPHPPRTLVPEFAFCTTALHHNVRIPNPYGWVEDLHRADDPEWAHRIDERVLWRGSNTGIFHAPHTRWRNAHRSAVVRFANVLEGTARVLLPTRTCAERVGPPKEIRNAMLNPAAMDITFAGRPILCEPKTCEELERTLRWAEKQTFGEAGNYKYILDVSLELVARSVLSLMFEFSTAKIDGNGWSSRFKRLMTSNALVFKATIYPEWYMDRIAPWVHYVPVQVDMSDLHDALFFFRGDGNGDGAHEDLGRKIAVAGRQWSKSFWRREDMIAYFFRLMLEYARLMNLDRDAMSFKLPNIEEPIETT</sequence>
<dbReference type="PANTHER" id="PTHR12203:SF118">
    <property type="entry name" value="BETA-1,2-XYLOSYLTRANSFERASE 1"/>
    <property type="match status" value="1"/>
</dbReference>
<organism evidence="2 3">
    <name type="scientific">Sphagnurus paluster</name>
    <dbReference type="NCBI Taxonomy" id="117069"/>
    <lineage>
        <taxon>Eukaryota</taxon>
        <taxon>Fungi</taxon>
        <taxon>Dikarya</taxon>
        <taxon>Basidiomycota</taxon>
        <taxon>Agaricomycotina</taxon>
        <taxon>Agaricomycetes</taxon>
        <taxon>Agaricomycetidae</taxon>
        <taxon>Agaricales</taxon>
        <taxon>Tricholomatineae</taxon>
        <taxon>Lyophyllaceae</taxon>
        <taxon>Sphagnurus</taxon>
    </lineage>
</organism>
<keyword evidence="3" id="KW-1185">Reference proteome</keyword>
<feature type="domain" description="Glycosyl transferase CAP10" evidence="1">
    <location>
        <begin position="310"/>
        <end position="610"/>
    </location>
</feature>
<evidence type="ECO:0000313" key="2">
    <source>
        <dbReference type="EMBL" id="KAG5637556.1"/>
    </source>
</evidence>
<gene>
    <name evidence="2" type="ORF">H0H81_004133</name>
</gene>
<reference evidence="2" key="2">
    <citation type="submission" date="2021-10" db="EMBL/GenBank/DDBJ databases">
        <title>Phylogenomics reveals ancestral predisposition of the termite-cultivated fungus Termitomyces towards a domesticated lifestyle.</title>
        <authorList>
            <person name="Auxier B."/>
            <person name="Grum-Grzhimaylo A."/>
            <person name="Cardenas M.E."/>
            <person name="Lodge J.D."/>
            <person name="Laessoe T."/>
            <person name="Pedersen O."/>
            <person name="Smith M.E."/>
            <person name="Kuyper T.W."/>
            <person name="Franco-Molano E.A."/>
            <person name="Baroni T.J."/>
            <person name="Aanen D.K."/>
        </authorList>
    </citation>
    <scope>NUCLEOTIDE SEQUENCE</scope>
    <source>
        <strain evidence="2">D49</strain>
    </source>
</reference>
<dbReference type="Pfam" id="PF05686">
    <property type="entry name" value="Glyco_transf_90"/>
    <property type="match status" value="1"/>
</dbReference>
<dbReference type="EMBL" id="JABCKI010005820">
    <property type="protein sequence ID" value="KAG5637556.1"/>
    <property type="molecule type" value="Genomic_DNA"/>
</dbReference>